<protein>
    <recommendedName>
        <fullName evidence="3">DUF2188 domain-containing protein</fullName>
    </recommendedName>
</protein>
<proteinExistence type="predicted"/>
<evidence type="ECO:0000313" key="1">
    <source>
        <dbReference type="EMBL" id="MEX5729890.1"/>
    </source>
</evidence>
<evidence type="ECO:0008006" key="3">
    <source>
        <dbReference type="Google" id="ProtNLM"/>
    </source>
</evidence>
<dbReference type="RefSeq" id="WP_125404520.1">
    <property type="nucleotide sequence ID" value="NZ_JBEHHI010000003.1"/>
</dbReference>
<name>A0ABV3XWZ1_9RHOB</name>
<evidence type="ECO:0000313" key="2">
    <source>
        <dbReference type="Proteomes" id="UP001560019"/>
    </source>
</evidence>
<gene>
    <name evidence="1" type="ORF">Ga0609869_003243</name>
</gene>
<dbReference type="Proteomes" id="UP001560019">
    <property type="component" value="Unassembled WGS sequence"/>
</dbReference>
<keyword evidence="2" id="KW-1185">Reference proteome</keyword>
<organism evidence="1 2">
    <name type="scientific">Rhodovulum iodosum</name>
    <dbReference type="NCBI Taxonomy" id="68291"/>
    <lineage>
        <taxon>Bacteria</taxon>
        <taxon>Pseudomonadati</taxon>
        <taxon>Pseudomonadota</taxon>
        <taxon>Alphaproteobacteria</taxon>
        <taxon>Rhodobacterales</taxon>
        <taxon>Paracoccaceae</taxon>
        <taxon>Rhodovulum</taxon>
    </lineage>
</organism>
<dbReference type="EMBL" id="JBEHHI010000003">
    <property type="protein sequence ID" value="MEX5729890.1"/>
    <property type="molecule type" value="Genomic_DNA"/>
</dbReference>
<reference evidence="1 2" key="1">
    <citation type="submission" date="2024-06" db="EMBL/GenBank/DDBJ databases">
        <title>Genome of Rhodovulum iodosum, a marine photoferrotroph.</title>
        <authorList>
            <person name="Bianchini G."/>
            <person name="Nikeleit V."/>
            <person name="Kappler A."/>
            <person name="Bryce C."/>
            <person name="Sanchez-Baracaldo P."/>
        </authorList>
    </citation>
    <scope>NUCLEOTIDE SEQUENCE [LARGE SCALE GENOMIC DNA]</scope>
    <source>
        <strain evidence="1 2">UT/N1</strain>
    </source>
</reference>
<comment type="caution">
    <text evidence="1">The sequence shown here is derived from an EMBL/GenBank/DDBJ whole genome shotgun (WGS) entry which is preliminary data.</text>
</comment>
<sequence>MTDQEQPVRTVLPDGWVFHEAQGAARFAERTGTSEFDLNRNDGSMAHVALGARRQEIRARAVAPEIPAELAP</sequence>
<accession>A0ABV3XWZ1</accession>